<dbReference type="Pfam" id="PF08205">
    <property type="entry name" value="C2-set_2"/>
    <property type="match status" value="1"/>
</dbReference>
<dbReference type="GeneID" id="103367041"/>
<dbReference type="Proteomes" id="UP000694891">
    <property type="component" value="Unplaced"/>
</dbReference>
<reference evidence="9" key="1">
    <citation type="submission" date="2025-08" db="UniProtKB">
        <authorList>
            <consortium name="RefSeq"/>
        </authorList>
    </citation>
    <scope>IDENTIFICATION</scope>
</reference>
<name>A0A9Y4KJ29_9TELE</name>
<feature type="domain" description="Ig-like" evidence="7">
    <location>
        <begin position="28"/>
        <end position="125"/>
    </location>
</feature>
<accession>A0A9Y4KJ29</accession>
<dbReference type="InterPro" id="IPR036179">
    <property type="entry name" value="Ig-like_dom_sf"/>
</dbReference>
<dbReference type="Pfam" id="PF07686">
    <property type="entry name" value="V-set"/>
    <property type="match status" value="1"/>
</dbReference>
<gene>
    <name evidence="9" type="primary">LOC103367041</name>
</gene>
<dbReference type="Gene3D" id="2.60.40.10">
    <property type="entry name" value="Immunoglobulins"/>
    <property type="match status" value="2"/>
</dbReference>
<evidence type="ECO:0000313" key="8">
    <source>
        <dbReference type="Proteomes" id="UP000694891"/>
    </source>
</evidence>
<dbReference type="InterPro" id="IPR003599">
    <property type="entry name" value="Ig_sub"/>
</dbReference>
<dbReference type="GO" id="GO:0016020">
    <property type="term" value="C:membrane"/>
    <property type="evidence" value="ECO:0007669"/>
    <property type="project" value="UniProtKB-SubCell"/>
</dbReference>
<evidence type="ECO:0000259" key="7">
    <source>
        <dbReference type="PROSITE" id="PS50835"/>
    </source>
</evidence>
<keyword evidence="8" id="KW-1185">Reference proteome</keyword>
<evidence type="ECO:0000256" key="1">
    <source>
        <dbReference type="ARBA" id="ARBA00004167"/>
    </source>
</evidence>
<dbReference type="PANTHER" id="PTHR19971">
    <property type="entry name" value="SIGNAL-REGULATORY PROTEIN BETA"/>
    <property type="match status" value="1"/>
</dbReference>
<dbReference type="InterPro" id="IPR051755">
    <property type="entry name" value="Ig-like_CS_Receptor"/>
</dbReference>
<evidence type="ECO:0000313" key="9">
    <source>
        <dbReference type="RefSeq" id="XP_008293162.1"/>
    </source>
</evidence>
<dbReference type="InterPro" id="IPR013783">
    <property type="entry name" value="Ig-like_fold"/>
</dbReference>
<keyword evidence="4" id="KW-0472">Membrane</keyword>
<keyword evidence="2" id="KW-0812">Transmembrane</keyword>
<evidence type="ECO:0000256" key="2">
    <source>
        <dbReference type="ARBA" id="ARBA00022692"/>
    </source>
</evidence>
<dbReference type="InterPro" id="IPR013162">
    <property type="entry name" value="CD80_C2-set"/>
</dbReference>
<organism evidence="8 9">
    <name type="scientific">Stegastes partitus</name>
    <name type="common">bicolor damselfish</name>
    <dbReference type="NCBI Taxonomy" id="144197"/>
    <lineage>
        <taxon>Eukaryota</taxon>
        <taxon>Metazoa</taxon>
        <taxon>Chordata</taxon>
        <taxon>Craniata</taxon>
        <taxon>Vertebrata</taxon>
        <taxon>Euteleostomi</taxon>
        <taxon>Actinopterygii</taxon>
        <taxon>Neopterygii</taxon>
        <taxon>Teleostei</taxon>
        <taxon>Neoteleostei</taxon>
        <taxon>Acanthomorphata</taxon>
        <taxon>Ovalentaria</taxon>
        <taxon>Pomacentridae</taxon>
        <taxon>Stegastes</taxon>
    </lineage>
</organism>
<evidence type="ECO:0000256" key="3">
    <source>
        <dbReference type="ARBA" id="ARBA00022989"/>
    </source>
</evidence>
<keyword evidence="5" id="KW-1015">Disulfide bond</keyword>
<dbReference type="RefSeq" id="XP_008293162.1">
    <property type="nucleotide sequence ID" value="XM_008294940.1"/>
</dbReference>
<dbReference type="SMART" id="SM00409">
    <property type="entry name" value="IG"/>
    <property type="match status" value="1"/>
</dbReference>
<dbReference type="InterPro" id="IPR013106">
    <property type="entry name" value="Ig_V-set"/>
</dbReference>
<evidence type="ECO:0000256" key="4">
    <source>
        <dbReference type="ARBA" id="ARBA00023136"/>
    </source>
</evidence>
<dbReference type="InterPro" id="IPR007110">
    <property type="entry name" value="Ig-like_dom"/>
</dbReference>
<dbReference type="AlphaFoldDB" id="A0A9Y4KJ29"/>
<dbReference type="SUPFAM" id="SSF48726">
    <property type="entry name" value="Immunoglobulin"/>
    <property type="match status" value="2"/>
</dbReference>
<proteinExistence type="predicted"/>
<dbReference type="PROSITE" id="PS50835">
    <property type="entry name" value="IG_LIKE"/>
    <property type="match status" value="1"/>
</dbReference>
<evidence type="ECO:0000256" key="5">
    <source>
        <dbReference type="ARBA" id="ARBA00023157"/>
    </source>
</evidence>
<sequence length="241" mass="26674">MSFCSAAKSQHVFIWISIFSFVSPVIRPDVELQTTLPLTTNCGENVTLNCDVKSSSPLDMKLLSWVAANKTCKYENPELGCERTTTDSNHRLTLRLANIRPIDAGSYLCKLRSNMGVKAQTTNVTVRECSGRLASSMNQSHAWCSFSGFYPGGSVHWFQEDANLTDSATTEEDKDQHGFYNIQSEIDVQKVNLSRPLNCSLWIPSLGKYASEPQLVHSAGGSVRLQRFCALAGIILVKFVL</sequence>
<comment type="subcellular location">
    <subcellularLocation>
        <location evidence="1">Membrane</location>
        <topology evidence="1">Single-pass membrane protein</topology>
    </subcellularLocation>
</comment>
<keyword evidence="6" id="KW-0325">Glycoprotein</keyword>
<keyword evidence="3" id="KW-1133">Transmembrane helix</keyword>
<protein>
    <submittedName>
        <fullName evidence="9">Uncharacterized protein LOC103367041</fullName>
    </submittedName>
</protein>
<evidence type="ECO:0000256" key="6">
    <source>
        <dbReference type="ARBA" id="ARBA00023180"/>
    </source>
</evidence>